<dbReference type="PROSITE" id="PS00409">
    <property type="entry name" value="PROKAR_NTER_METHYL"/>
    <property type="match status" value="1"/>
</dbReference>
<evidence type="ECO:0008006" key="3">
    <source>
        <dbReference type="Google" id="ProtNLM"/>
    </source>
</evidence>
<evidence type="ECO:0000313" key="2">
    <source>
        <dbReference type="EMBL" id="SVC04654.1"/>
    </source>
</evidence>
<dbReference type="AlphaFoldDB" id="A0A382IXP2"/>
<keyword evidence="1" id="KW-0472">Membrane</keyword>
<dbReference type="EMBL" id="UINC01070479">
    <property type="protein sequence ID" value="SVC04654.1"/>
    <property type="molecule type" value="Genomic_DNA"/>
</dbReference>
<reference evidence="2" key="1">
    <citation type="submission" date="2018-05" db="EMBL/GenBank/DDBJ databases">
        <authorList>
            <person name="Lanie J.A."/>
            <person name="Ng W.-L."/>
            <person name="Kazmierczak K.M."/>
            <person name="Andrzejewski T.M."/>
            <person name="Davidsen T.M."/>
            <person name="Wayne K.J."/>
            <person name="Tettelin H."/>
            <person name="Glass J.I."/>
            <person name="Rusch D."/>
            <person name="Podicherti R."/>
            <person name="Tsui H.-C.T."/>
            <person name="Winkler M.E."/>
        </authorList>
    </citation>
    <scope>NUCLEOTIDE SEQUENCE</scope>
</reference>
<keyword evidence="1" id="KW-0812">Transmembrane</keyword>
<feature type="transmembrane region" description="Helical" evidence="1">
    <location>
        <begin position="12"/>
        <end position="30"/>
    </location>
</feature>
<gene>
    <name evidence="2" type="ORF">METZ01_LOCUS257508</name>
</gene>
<sequence length="185" mass="20797">MVKYTKATSKGFTLIEILIVIMTVAVFGTITTEMLANASKIYSSSIKRQNLINEARSTFFKIIREASWQKSFSSFAGSNNKKLVIRPADGNSISYEIRQTNDIIQSNDQITGANNKIITNKVEYSNSSIAYKNSSGSTIDIENQISDIKSLELTIKFNQESQNLLFRGEITPYNLRIGRAMSYHE</sequence>
<protein>
    <recommendedName>
        <fullName evidence="3">General secretion pathway GspH domain-containing protein</fullName>
    </recommendedName>
</protein>
<organism evidence="2">
    <name type="scientific">marine metagenome</name>
    <dbReference type="NCBI Taxonomy" id="408172"/>
    <lineage>
        <taxon>unclassified sequences</taxon>
        <taxon>metagenomes</taxon>
        <taxon>ecological metagenomes</taxon>
    </lineage>
</organism>
<dbReference type="NCBIfam" id="TIGR02532">
    <property type="entry name" value="IV_pilin_GFxxxE"/>
    <property type="match status" value="1"/>
</dbReference>
<evidence type="ECO:0000256" key="1">
    <source>
        <dbReference type="SAM" id="Phobius"/>
    </source>
</evidence>
<keyword evidence="1" id="KW-1133">Transmembrane helix</keyword>
<dbReference type="InterPro" id="IPR012902">
    <property type="entry name" value="N_methyl_site"/>
</dbReference>
<name>A0A382IXP2_9ZZZZ</name>
<proteinExistence type="predicted"/>
<accession>A0A382IXP2</accession>